<dbReference type="Proteomes" id="UP001165263">
    <property type="component" value="Unassembled WGS sequence"/>
</dbReference>
<evidence type="ECO:0000313" key="1">
    <source>
        <dbReference type="EMBL" id="MCS0627940.1"/>
    </source>
</evidence>
<name>A0ABT2BS50_9BURK</name>
<sequence length="175" mass="19447">MPKLRSTPPITGVEKELMDAFKRLEEGVPNHPDLLKKARLKKLRINATTVALEAGRARTLIAHDKCAYPRVRAKIKSLEEPKGPSTSYEDVNRTLREQNIELRKMVIVAASRVAAMIRRMDAVDKKAAEAIKKVVRKTSKKEDVSKANNVAGARRLNETLAVVIPLQKDSDSAAD</sequence>
<proteinExistence type="predicted"/>
<keyword evidence="2" id="KW-1185">Reference proteome</keyword>
<comment type="caution">
    <text evidence="1">The sequence shown here is derived from an EMBL/GenBank/DDBJ whole genome shotgun (WGS) entry which is preliminary data.</text>
</comment>
<organism evidence="1 2">
    <name type="scientific">Telluria mixta</name>
    <dbReference type="NCBI Taxonomy" id="34071"/>
    <lineage>
        <taxon>Bacteria</taxon>
        <taxon>Pseudomonadati</taxon>
        <taxon>Pseudomonadota</taxon>
        <taxon>Betaproteobacteria</taxon>
        <taxon>Burkholderiales</taxon>
        <taxon>Oxalobacteraceae</taxon>
        <taxon>Telluria group</taxon>
        <taxon>Telluria</taxon>
    </lineage>
</organism>
<evidence type="ECO:0000313" key="2">
    <source>
        <dbReference type="Proteomes" id="UP001165263"/>
    </source>
</evidence>
<accession>A0ABT2BS50</accession>
<gene>
    <name evidence="1" type="ORF">NX786_01100</name>
</gene>
<protein>
    <submittedName>
        <fullName evidence="1">Uncharacterized protein</fullName>
    </submittedName>
</protein>
<dbReference type="RefSeq" id="WP_259447200.1">
    <property type="nucleotide sequence ID" value="NZ_CP119520.1"/>
</dbReference>
<reference evidence="1" key="1">
    <citation type="submission" date="2022-08" db="EMBL/GenBank/DDBJ databases">
        <title>Reclassification of Massilia species as members of the genera Telluria, Duganella, Pseudoduganella, Mokoshia gen. nov. and Zemynaea gen. nov. using orthogonal and non-orthogonal genome-based approaches.</title>
        <authorList>
            <person name="Bowman J.P."/>
        </authorList>
    </citation>
    <scope>NUCLEOTIDE SEQUENCE</scope>
    <source>
        <strain evidence="1">LMG 11547</strain>
    </source>
</reference>
<dbReference type="EMBL" id="JANUHC010000001">
    <property type="protein sequence ID" value="MCS0627940.1"/>
    <property type="molecule type" value="Genomic_DNA"/>
</dbReference>